<evidence type="ECO:0000313" key="2">
    <source>
        <dbReference type="Proteomes" id="UP000324222"/>
    </source>
</evidence>
<gene>
    <name evidence="1" type="ORF">E2C01_063968</name>
</gene>
<accession>A0A5B7HKH0</accession>
<organism evidence="1 2">
    <name type="scientific">Portunus trituberculatus</name>
    <name type="common">Swimming crab</name>
    <name type="synonym">Neptunus trituberculatus</name>
    <dbReference type="NCBI Taxonomy" id="210409"/>
    <lineage>
        <taxon>Eukaryota</taxon>
        <taxon>Metazoa</taxon>
        <taxon>Ecdysozoa</taxon>
        <taxon>Arthropoda</taxon>
        <taxon>Crustacea</taxon>
        <taxon>Multicrustacea</taxon>
        <taxon>Malacostraca</taxon>
        <taxon>Eumalacostraca</taxon>
        <taxon>Eucarida</taxon>
        <taxon>Decapoda</taxon>
        <taxon>Pleocyemata</taxon>
        <taxon>Brachyura</taxon>
        <taxon>Eubrachyura</taxon>
        <taxon>Portunoidea</taxon>
        <taxon>Portunidae</taxon>
        <taxon>Portuninae</taxon>
        <taxon>Portunus</taxon>
    </lineage>
</organism>
<dbReference type="AlphaFoldDB" id="A0A5B7HKH0"/>
<reference evidence="1 2" key="1">
    <citation type="submission" date="2019-05" db="EMBL/GenBank/DDBJ databases">
        <title>Another draft genome of Portunus trituberculatus and its Hox gene families provides insights of decapod evolution.</title>
        <authorList>
            <person name="Jeong J.-H."/>
            <person name="Song I."/>
            <person name="Kim S."/>
            <person name="Choi T."/>
            <person name="Kim D."/>
            <person name="Ryu S."/>
            <person name="Kim W."/>
        </authorList>
    </citation>
    <scope>NUCLEOTIDE SEQUENCE [LARGE SCALE GENOMIC DNA]</scope>
    <source>
        <tissue evidence="1">Muscle</tissue>
    </source>
</reference>
<proteinExistence type="predicted"/>
<protein>
    <submittedName>
        <fullName evidence="1">Uncharacterized protein</fullName>
    </submittedName>
</protein>
<keyword evidence="2" id="KW-1185">Reference proteome</keyword>
<name>A0A5B7HKH0_PORTR</name>
<dbReference type="EMBL" id="VSRR010029906">
    <property type="protein sequence ID" value="MPC69737.1"/>
    <property type="molecule type" value="Genomic_DNA"/>
</dbReference>
<sequence length="66" mass="7375">MVMLQVRGTAGKSPGESLVMFRVLAGWLPCHLVLALETAPVVLKYCPPLFNSHRSGNSEVFNFYFF</sequence>
<dbReference type="Proteomes" id="UP000324222">
    <property type="component" value="Unassembled WGS sequence"/>
</dbReference>
<evidence type="ECO:0000313" key="1">
    <source>
        <dbReference type="EMBL" id="MPC69737.1"/>
    </source>
</evidence>
<comment type="caution">
    <text evidence="1">The sequence shown here is derived from an EMBL/GenBank/DDBJ whole genome shotgun (WGS) entry which is preliminary data.</text>
</comment>